<evidence type="ECO:0000313" key="2">
    <source>
        <dbReference type="EMBL" id="VDN50361.1"/>
    </source>
</evidence>
<evidence type="ECO:0000313" key="3">
    <source>
        <dbReference type="Proteomes" id="UP000038040"/>
    </source>
</evidence>
<organism evidence="3 5">
    <name type="scientific">Dracunculus medinensis</name>
    <name type="common">Guinea worm</name>
    <dbReference type="NCBI Taxonomy" id="318479"/>
    <lineage>
        <taxon>Eukaryota</taxon>
        <taxon>Metazoa</taxon>
        <taxon>Ecdysozoa</taxon>
        <taxon>Nematoda</taxon>
        <taxon>Chromadorea</taxon>
        <taxon>Rhabditida</taxon>
        <taxon>Spirurina</taxon>
        <taxon>Dracunculoidea</taxon>
        <taxon>Dracunculidae</taxon>
        <taxon>Dracunculus</taxon>
    </lineage>
</organism>
<dbReference type="EMBL" id="UYYG01000002">
    <property type="protein sequence ID" value="VDN50361.1"/>
    <property type="molecule type" value="Genomic_DNA"/>
</dbReference>
<dbReference type="AlphaFoldDB" id="A0A0N4U8T1"/>
<feature type="transmembrane region" description="Helical" evidence="1">
    <location>
        <begin position="20"/>
        <end position="42"/>
    </location>
</feature>
<evidence type="ECO:0000313" key="4">
    <source>
        <dbReference type="Proteomes" id="UP000274756"/>
    </source>
</evidence>
<dbReference type="WBParaSite" id="DME_0000346801-mRNA-1">
    <property type="protein sequence ID" value="DME_0000346801-mRNA-1"/>
    <property type="gene ID" value="DME_0000346801"/>
</dbReference>
<dbReference type="Proteomes" id="UP000274756">
    <property type="component" value="Unassembled WGS sequence"/>
</dbReference>
<dbReference type="Proteomes" id="UP000038040">
    <property type="component" value="Unplaced"/>
</dbReference>
<protein>
    <submittedName>
        <fullName evidence="2 5">Uncharacterized protein</fullName>
    </submittedName>
</protein>
<reference evidence="2 4" key="2">
    <citation type="submission" date="2018-11" db="EMBL/GenBank/DDBJ databases">
        <authorList>
            <consortium name="Pathogen Informatics"/>
        </authorList>
    </citation>
    <scope>NUCLEOTIDE SEQUENCE [LARGE SCALE GENOMIC DNA]</scope>
</reference>
<evidence type="ECO:0000313" key="5">
    <source>
        <dbReference type="WBParaSite" id="DME_0000346801-mRNA-1"/>
    </source>
</evidence>
<reference evidence="5" key="1">
    <citation type="submission" date="2017-02" db="UniProtKB">
        <authorList>
            <consortium name="WormBaseParasite"/>
        </authorList>
    </citation>
    <scope>IDENTIFICATION</scope>
</reference>
<name>A0A0N4U8T1_DRAME</name>
<sequence>MEKNRVNYSAVNDSKITRYLPLILCTYFTILLFRITCSTFYFSKESFEVHSETADRFISIVKKSGSAEVQLLDFLIITAVGMAFHRIPCVNYDEDSSKDNLISFAKSFPRLVNQIDLKISACFAHDNSNLDDKISFKRNSMEHTLCVHINGKQFSAISSQWPNILDLIIKAKNFLDTQVTNRSNFKVTVFVDKILIHDIRSNLWDHPEINLTFKPLMNPSFETFCLLDHICDSVLLLAKRTVFDWIIAYGNQRGKVFYQEQQEIDNNPQNFDVMHNLNVWIPIKQQ</sequence>
<accession>A0A0N4U8T1</accession>
<keyword evidence="1" id="KW-0812">Transmembrane</keyword>
<keyword evidence="1" id="KW-0472">Membrane</keyword>
<keyword evidence="4" id="KW-1185">Reference proteome</keyword>
<proteinExistence type="predicted"/>
<gene>
    <name evidence="2" type="ORF">DME_LOCUS334</name>
</gene>
<evidence type="ECO:0000256" key="1">
    <source>
        <dbReference type="SAM" id="Phobius"/>
    </source>
</evidence>
<keyword evidence="1" id="KW-1133">Transmembrane helix</keyword>